<keyword evidence="1" id="KW-0812">Transmembrane</keyword>
<evidence type="ECO:0000313" key="2">
    <source>
        <dbReference type="EMBL" id="AWR94361.1"/>
    </source>
</evidence>
<keyword evidence="3" id="KW-1185">Reference proteome</keyword>
<sequence>MRSDIYNRLSENASKKNYSAYKYTNELVEAALDIEESGVSLKDIKDEIIIMEKLFKYKRIIIVPLTAISNIQQSQWIDLGRGFGLLIRQMSLNNNQIIPIFISVIKFFFSLVGAISINNNQIIISFPIYPQDIQEKLVSSARDLITSIVDIASISANIQEEKGQIKVEITSAI</sequence>
<organism evidence="2 3">
    <name type="scientific">Acidianus brierleyi</name>
    <dbReference type="NCBI Taxonomy" id="41673"/>
    <lineage>
        <taxon>Archaea</taxon>
        <taxon>Thermoproteota</taxon>
        <taxon>Thermoprotei</taxon>
        <taxon>Sulfolobales</taxon>
        <taxon>Sulfolobaceae</taxon>
        <taxon>Acidianus</taxon>
    </lineage>
</organism>
<gene>
    <name evidence="2" type="ORF">DFR85_06885</name>
</gene>
<reference evidence="2 3" key="1">
    <citation type="submission" date="2018-05" db="EMBL/GenBank/DDBJ databases">
        <title>Complete Genome Sequences of Extremely Thermoacidophilic, Metal-Mobilizing Type-Strain Members of the Archaeal Family Sulfolobaceae: Acidianus brierleyi DSM-1651T, Acidianus sulfidivorans DSM-18786T, Metallosphaera hakonensis DSM-7519T, and Metallosphaera prunae DSM-10039T.</title>
        <authorList>
            <person name="Counts J.A."/>
            <person name="Kelly R.M."/>
        </authorList>
    </citation>
    <scope>NUCLEOTIDE SEQUENCE [LARGE SCALE GENOMIC DNA]</scope>
    <source>
        <strain evidence="2 3">DSM 1651</strain>
    </source>
</reference>
<evidence type="ECO:0000256" key="1">
    <source>
        <dbReference type="SAM" id="Phobius"/>
    </source>
</evidence>
<name>A0A2U9IEA2_9CREN</name>
<keyword evidence="1" id="KW-0472">Membrane</keyword>
<feature type="transmembrane region" description="Helical" evidence="1">
    <location>
        <begin position="97"/>
        <end position="117"/>
    </location>
</feature>
<dbReference type="Proteomes" id="UP000248044">
    <property type="component" value="Chromosome"/>
</dbReference>
<dbReference type="KEGG" id="abri:DFR85_06885"/>
<proteinExistence type="predicted"/>
<dbReference type="EMBL" id="CP029289">
    <property type="protein sequence ID" value="AWR94361.1"/>
    <property type="molecule type" value="Genomic_DNA"/>
</dbReference>
<keyword evidence="1" id="KW-1133">Transmembrane helix</keyword>
<accession>A0A2U9IEA2</accession>
<evidence type="ECO:0000313" key="3">
    <source>
        <dbReference type="Proteomes" id="UP000248044"/>
    </source>
</evidence>
<protein>
    <submittedName>
        <fullName evidence="2">Uncharacterized protein</fullName>
    </submittedName>
</protein>
<dbReference type="AlphaFoldDB" id="A0A2U9IEA2"/>